<accession>A0ABR2DJK6</accession>
<name>A0ABR2DJK6_9ROSI</name>
<evidence type="ECO:0000313" key="2">
    <source>
        <dbReference type="EMBL" id="KAK8540065.1"/>
    </source>
</evidence>
<dbReference type="Proteomes" id="UP001472677">
    <property type="component" value="Unassembled WGS sequence"/>
</dbReference>
<protein>
    <submittedName>
        <fullName evidence="2">Uncharacterized protein</fullName>
    </submittedName>
</protein>
<proteinExistence type="predicted"/>
<sequence length="181" mass="18850">MSRTDDIMDSGQGGRPSEATLNAGNVLVLDVSDPMSSSGLMQDKKENPVVDASMTDMGPELEGADARSNDIGIGLGGVVNRRRRNGTIQNNSRVKGGLSKTKDAMGSRYLVLVEEKDLDEVTIVPESHGVATERSRGVPGNKEGLGSGSKKKGVGSSSTILNSSTQQNQIGELTDVASTGC</sequence>
<evidence type="ECO:0000256" key="1">
    <source>
        <dbReference type="SAM" id="MobiDB-lite"/>
    </source>
</evidence>
<reference evidence="2 3" key="1">
    <citation type="journal article" date="2024" name="G3 (Bethesda)">
        <title>Genome assembly of Hibiscus sabdariffa L. provides insights into metabolisms of medicinal natural products.</title>
        <authorList>
            <person name="Kim T."/>
        </authorList>
    </citation>
    <scope>NUCLEOTIDE SEQUENCE [LARGE SCALE GENOMIC DNA]</scope>
    <source>
        <strain evidence="2">TK-2024</strain>
        <tissue evidence="2">Old leaves</tissue>
    </source>
</reference>
<feature type="region of interest" description="Disordered" evidence="1">
    <location>
        <begin position="1"/>
        <end position="22"/>
    </location>
</feature>
<organism evidence="2 3">
    <name type="scientific">Hibiscus sabdariffa</name>
    <name type="common">roselle</name>
    <dbReference type="NCBI Taxonomy" id="183260"/>
    <lineage>
        <taxon>Eukaryota</taxon>
        <taxon>Viridiplantae</taxon>
        <taxon>Streptophyta</taxon>
        <taxon>Embryophyta</taxon>
        <taxon>Tracheophyta</taxon>
        <taxon>Spermatophyta</taxon>
        <taxon>Magnoliopsida</taxon>
        <taxon>eudicotyledons</taxon>
        <taxon>Gunneridae</taxon>
        <taxon>Pentapetalae</taxon>
        <taxon>rosids</taxon>
        <taxon>malvids</taxon>
        <taxon>Malvales</taxon>
        <taxon>Malvaceae</taxon>
        <taxon>Malvoideae</taxon>
        <taxon>Hibiscus</taxon>
    </lineage>
</organism>
<dbReference type="EMBL" id="JBBPBM010000025">
    <property type="protein sequence ID" value="KAK8540065.1"/>
    <property type="molecule type" value="Genomic_DNA"/>
</dbReference>
<keyword evidence="3" id="KW-1185">Reference proteome</keyword>
<evidence type="ECO:0000313" key="3">
    <source>
        <dbReference type="Proteomes" id="UP001472677"/>
    </source>
</evidence>
<feature type="compositionally biased region" description="Polar residues" evidence="1">
    <location>
        <begin position="159"/>
        <end position="181"/>
    </location>
</feature>
<feature type="region of interest" description="Disordered" evidence="1">
    <location>
        <begin position="127"/>
        <end position="181"/>
    </location>
</feature>
<gene>
    <name evidence="2" type="ORF">V6N12_046358</name>
</gene>
<comment type="caution">
    <text evidence="2">The sequence shown here is derived from an EMBL/GenBank/DDBJ whole genome shotgun (WGS) entry which is preliminary data.</text>
</comment>